<dbReference type="InterPro" id="IPR002347">
    <property type="entry name" value="SDR_fam"/>
</dbReference>
<dbReference type="PANTHER" id="PTHR24321:SF8">
    <property type="entry name" value="ESTRADIOL 17-BETA-DEHYDROGENASE 8-RELATED"/>
    <property type="match status" value="1"/>
</dbReference>
<dbReference type="PATRIC" id="fig|1423766.4.peg.1028"/>
<comment type="caution">
    <text evidence="3">The sequence shown here is derived from an EMBL/GenBank/DDBJ whole genome shotgun (WGS) entry which is preliminary data.</text>
</comment>
<dbReference type="GO" id="GO:0016491">
    <property type="term" value="F:oxidoreductase activity"/>
    <property type="evidence" value="ECO:0007669"/>
    <property type="project" value="UniProtKB-KW"/>
</dbReference>
<accession>A0A0R1NKM1</accession>
<evidence type="ECO:0000313" key="4">
    <source>
        <dbReference type="Proteomes" id="UP000051439"/>
    </source>
</evidence>
<proteinExistence type="inferred from homology"/>
<dbReference type="PRINTS" id="PR00080">
    <property type="entry name" value="SDRFAMILY"/>
</dbReference>
<name>A0A0R1NKM1_9LACO</name>
<comment type="similarity">
    <text evidence="1">Belongs to the short-chain dehydrogenases/reductases (SDR) family.</text>
</comment>
<dbReference type="PANTHER" id="PTHR24321">
    <property type="entry name" value="DEHYDROGENASES, SHORT CHAIN"/>
    <property type="match status" value="1"/>
</dbReference>
<dbReference type="RefSeq" id="WP_008855707.1">
    <property type="nucleotide sequence ID" value="NZ_AZEB01000019.1"/>
</dbReference>
<dbReference type="CDD" id="cd05233">
    <property type="entry name" value="SDR_c"/>
    <property type="match status" value="1"/>
</dbReference>
<reference evidence="3 4" key="1">
    <citation type="journal article" date="2015" name="Genome Announc.">
        <title>Expanding the biotechnology potential of lactobacilli through comparative genomics of 213 strains and associated genera.</title>
        <authorList>
            <person name="Sun Z."/>
            <person name="Harris H.M."/>
            <person name="McCann A."/>
            <person name="Guo C."/>
            <person name="Argimon S."/>
            <person name="Zhang W."/>
            <person name="Yang X."/>
            <person name="Jeffery I.B."/>
            <person name="Cooney J.C."/>
            <person name="Kagawa T.F."/>
            <person name="Liu W."/>
            <person name="Song Y."/>
            <person name="Salvetti E."/>
            <person name="Wrobel A."/>
            <person name="Rasinkangas P."/>
            <person name="Parkhill J."/>
            <person name="Rea M.C."/>
            <person name="O'Sullivan O."/>
            <person name="Ritari J."/>
            <person name="Douillard F.P."/>
            <person name="Paul Ross R."/>
            <person name="Yang R."/>
            <person name="Briner A.E."/>
            <person name="Felis G.E."/>
            <person name="de Vos W.M."/>
            <person name="Barrangou R."/>
            <person name="Klaenhammer T.R."/>
            <person name="Caufield P.W."/>
            <person name="Cui Y."/>
            <person name="Zhang H."/>
            <person name="O'Toole P.W."/>
        </authorList>
    </citation>
    <scope>NUCLEOTIDE SEQUENCE [LARGE SCALE GENOMIC DNA]</scope>
    <source>
        <strain evidence="3 4">DSM 19906</strain>
    </source>
</reference>
<dbReference type="InterPro" id="IPR036291">
    <property type="entry name" value="NAD(P)-bd_dom_sf"/>
</dbReference>
<gene>
    <name evidence="3" type="ORF">FC98_GL001002</name>
</gene>
<keyword evidence="2" id="KW-0560">Oxidoreductase</keyword>
<dbReference type="AlphaFoldDB" id="A0A0R1NKM1"/>
<dbReference type="Proteomes" id="UP000051439">
    <property type="component" value="Unassembled WGS sequence"/>
</dbReference>
<dbReference type="EMBL" id="AZEB01000019">
    <property type="protein sequence ID" value="KRL20957.1"/>
    <property type="molecule type" value="Genomic_DNA"/>
</dbReference>
<dbReference type="PRINTS" id="PR00081">
    <property type="entry name" value="GDHRDH"/>
</dbReference>
<dbReference type="SUPFAM" id="SSF51735">
    <property type="entry name" value="NAD(P)-binding Rossmann-fold domains"/>
    <property type="match status" value="1"/>
</dbReference>
<protein>
    <submittedName>
        <fullName evidence="3">Oxidoreductase, short chain dehydrogenase reductase family protein</fullName>
    </submittedName>
</protein>
<dbReference type="Gene3D" id="3.40.50.720">
    <property type="entry name" value="NAD(P)-binding Rossmann-like Domain"/>
    <property type="match status" value="1"/>
</dbReference>
<keyword evidence="4" id="KW-1185">Reference proteome</keyword>
<evidence type="ECO:0000256" key="2">
    <source>
        <dbReference type="ARBA" id="ARBA00023002"/>
    </source>
</evidence>
<dbReference type="Pfam" id="PF13561">
    <property type="entry name" value="adh_short_C2"/>
    <property type="match status" value="1"/>
</dbReference>
<organism evidence="3 4">
    <name type="scientific">Lentilactobacillus kisonensis DSM 19906 = JCM 15041</name>
    <dbReference type="NCBI Taxonomy" id="1423766"/>
    <lineage>
        <taxon>Bacteria</taxon>
        <taxon>Bacillati</taxon>
        <taxon>Bacillota</taxon>
        <taxon>Bacilli</taxon>
        <taxon>Lactobacillales</taxon>
        <taxon>Lactobacillaceae</taxon>
        <taxon>Lentilactobacillus</taxon>
    </lineage>
</organism>
<sequence>MMSNKIAVVTNAADGIGLAISKKLMDRGIQVVAAGDNKDALGEVSHDYKLFDGQYVDATNEAAVKNFVEYVVDSYGQINYSFQIAADSQFGLIVKRRLADWNYMINLVLSGVFSFVKYVGRQMKRQQSGQIVNISSLAAHVQSYDPKDYSAIKSAISLFTKSAALELEEDNIQVNTIIPGIVRKKSVVKTSTGRPLAEQKRLSVKRPADPEEIAGPAIFLTSDEASYINGTTLVVDGGWEITGYPDVKV</sequence>
<evidence type="ECO:0000256" key="1">
    <source>
        <dbReference type="ARBA" id="ARBA00006484"/>
    </source>
</evidence>
<evidence type="ECO:0000313" key="3">
    <source>
        <dbReference type="EMBL" id="KRL20957.1"/>
    </source>
</evidence>